<organism evidence="1 2">
    <name type="scientific">Panagrolaimus sp. PS1159</name>
    <dbReference type="NCBI Taxonomy" id="55785"/>
    <lineage>
        <taxon>Eukaryota</taxon>
        <taxon>Metazoa</taxon>
        <taxon>Ecdysozoa</taxon>
        <taxon>Nematoda</taxon>
        <taxon>Chromadorea</taxon>
        <taxon>Rhabditida</taxon>
        <taxon>Tylenchina</taxon>
        <taxon>Panagrolaimomorpha</taxon>
        <taxon>Panagrolaimoidea</taxon>
        <taxon>Panagrolaimidae</taxon>
        <taxon>Panagrolaimus</taxon>
    </lineage>
</organism>
<protein>
    <submittedName>
        <fullName evidence="2">MADF domain-containing protein</fullName>
    </submittedName>
</protein>
<name>A0AC35F901_9BILA</name>
<accession>A0AC35F901</accession>
<dbReference type="WBParaSite" id="PS1159_v2.g15055.t2">
    <property type="protein sequence ID" value="PS1159_v2.g15055.t2"/>
    <property type="gene ID" value="PS1159_v2.g15055"/>
</dbReference>
<sequence length="352" mass="39073">MSSPQPILHHANNSTGLSEHDYISKLIDAVAKRPVLYNVNLVDYKNKNKKGEGFKEVQNEMRETGANETQVQAIYKKWISIKRKFRVEYLRTKADQDNGRIPSTTYPYYESLKFLIPYCEFYKVCSQAQKRRAPFFEGEDSEEERCIQEDDDFPTLTPQTTLDFLISQQKRIKLENQVNELAAAAVAMAAASSNNNNNTPTLNIESETNDENNQLFINSNNSTTSSSTSTTPTKRSSTSAASGSELIRKENNNNNGGGGCSNESTTSSSIDLPASSSPTISPNGNISSSSSSDESTNSLFGQLIARELDKLPTPMHNLMRAQILFLIAQTSHNVQMGNSNAERIMANFNCFN</sequence>
<proteinExistence type="predicted"/>
<dbReference type="Proteomes" id="UP000887580">
    <property type="component" value="Unplaced"/>
</dbReference>
<reference evidence="2" key="1">
    <citation type="submission" date="2022-11" db="UniProtKB">
        <authorList>
            <consortium name="WormBaseParasite"/>
        </authorList>
    </citation>
    <scope>IDENTIFICATION</scope>
</reference>
<evidence type="ECO:0000313" key="1">
    <source>
        <dbReference type="Proteomes" id="UP000887580"/>
    </source>
</evidence>
<evidence type="ECO:0000313" key="2">
    <source>
        <dbReference type="WBParaSite" id="PS1159_v2.g15055.t2"/>
    </source>
</evidence>